<evidence type="ECO:0000313" key="2">
    <source>
        <dbReference type="Proteomes" id="UP000693682"/>
    </source>
</evidence>
<evidence type="ECO:0000313" key="1">
    <source>
        <dbReference type="EMBL" id="QWY81844.1"/>
    </source>
</evidence>
<dbReference type="InterPro" id="IPR020109">
    <property type="entry name" value="Holin_r1t"/>
</dbReference>
<sequence>MTTRNELAELREAAKRPIFRAVFWIDTAERVITSAAGGALAVATAAPFALGEPASWQALATAAGVAALVSLLKAVAASATGTGSASLAPSV</sequence>
<gene>
    <name evidence="1" type="primary">21</name>
    <name evidence="1" type="ORF">SEA_HONK_21</name>
</gene>
<protein>
    <submittedName>
        <fullName evidence="1">Holin</fullName>
    </submittedName>
</protein>
<keyword evidence="2" id="KW-1185">Reference proteome</keyword>
<dbReference type="EMBL" id="MW862981">
    <property type="protein sequence ID" value="QWY81844.1"/>
    <property type="molecule type" value="Genomic_DNA"/>
</dbReference>
<dbReference type="Pfam" id="PF16945">
    <property type="entry name" value="Phage_r1t_holin"/>
    <property type="match status" value="1"/>
</dbReference>
<name>A0A8F3E9Y4_9CAUD</name>
<dbReference type="Proteomes" id="UP000693682">
    <property type="component" value="Segment"/>
</dbReference>
<reference evidence="1" key="1">
    <citation type="submission" date="2021-04" db="EMBL/GenBank/DDBJ databases">
        <authorList>
            <person name="Ulbrich M."/>
            <person name="Aldana K.S."/>
            <person name="Brown J.W."/>
            <person name="Campbell D.M."/>
            <person name="Chai A.E."/>
            <person name="Dalson K.A."/>
            <person name="Dembinski E."/>
            <person name="Gomez D.E."/>
            <person name="Gupta K."/>
            <person name="Guyot M."/>
            <person name="Hocutt K.M."/>
            <person name="Holsinger J.M."/>
            <person name="Ibarra L.A."/>
            <person name="Jeon T.-Y."/>
            <person name="Mackenzie M."/>
            <person name="Marquez I.-P.P."/>
            <person name="Mathenge R.W."/>
            <person name="Mo B.F."/>
            <person name="Nelson S."/>
            <person name="Zepeda J."/>
            <person name="Zhang L.J."/>
            <person name="Ngo R."/>
            <person name="Tse V.Y."/>
            <person name="Garlena R.A."/>
            <person name="Russell D.A."/>
            <person name="Pope W.H."/>
            <person name="Jacobs-Sera D."/>
            <person name="Hatfull G.F."/>
            <person name="Reddi K."/>
            <person name="Moberg-Parker J."/>
            <person name="Freise A.C."/>
        </authorList>
    </citation>
    <scope>NUCLEOTIDE SEQUENCE</scope>
</reference>
<organism evidence="1 2">
    <name type="scientific">Microbacterium phage Honk</name>
    <dbReference type="NCBI Taxonomy" id="2836095"/>
    <lineage>
        <taxon>Viruses</taxon>
        <taxon>Duplodnaviria</taxon>
        <taxon>Heunggongvirae</taxon>
        <taxon>Uroviricota</taxon>
        <taxon>Caudoviricetes</taxon>
        <taxon>Casidaviridae</taxon>
        <taxon>Honkvirus</taxon>
        <taxon>Honkvirus honk</taxon>
    </lineage>
</organism>
<proteinExistence type="predicted"/>
<accession>A0A8F3E9Y4</accession>